<reference evidence="2" key="1">
    <citation type="journal article" date="2019" name="Int. J. Syst. Evol. Microbiol.">
        <title>The Global Catalogue of Microorganisms (GCM) 10K type strain sequencing project: providing services to taxonomists for standard genome sequencing and annotation.</title>
        <authorList>
            <consortium name="The Broad Institute Genomics Platform"/>
            <consortium name="The Broad Institute Genome Sequencing Center for Infectious Disease"/>
            <person name="Wu L."/>
            <person name="Ma J."/>
        </authorList>
    </citation>
    <scope>NUCLEOTIDE SEQUENCE [LARGE SCALE GENOMIC DNA]</scope>
    <source>
        <strain evidence="2">CCUG 63830</strain>
    </source>
</reference>
<dbReference type="RefSeq" id="WP_224604418.1">
    <property type="nucleotide sequence ID" value="NZ_JAIQXV010000001.1"/>
</dbReference>
<evidence type="ECO:0000313" key="2">
    <source>
        <dbReference type="Proteomes" id="UP001596317"/>
    </source>
</evidence>
<gene>
    <name evidence="1" type="ORF">ACFP90_02500</name>
</gene>
<dbReference type="Proteomes" id="UP001596317">
    <property type="component" value="Unassembled WGS sequence"/>
</dbReference>
<proteinExistence type="predicted"/>
<name>A0ABW1ZES5_9DEIO</name>
<sequence length="140" mass="14548">MTVIKKFGLAAFVADRASMATFGTGVQIDFAAFTDAKYGTAGKRVIPAGTIIEPTGNSTTGEYLCGPGAGTAGKPQLILKTDAEEDGRGMAASGYGAYVGGVVYENVLPDASGSPRVLANATVRAALATRFTFMKWEDRR</sequence>
<keyword evidence="2" id="KW-1185">Reference proteome</keyword>
<protein>
    <recommendedName>
        <fullName evidence="3">Phage tail protein</fullName>
    </recommendedName>
</protein>
<accession>A0ABW1ZES5</accession>
<evidence type="ECO:0000313" key="1">
    <source>
        <dbReference type="EMBL" id="MFC6659364.1"/>
    </source>
</evidence>
<comment type="caution">
    <text evidence="1">The sequence shown here is derived from an EMBL/GenBank/DDBJ whole genome shotgun (WGS) entry which is preliminary data.</text>
</comment>
<dbReference type="EMBL" id="JBHSWB010000001">
    <property type="protein sequence ID" value="MFC6659364.1"/>
    <property type="molecule type" value="Genomic_DNA"/>
</dbReference>
<organism evidence="1 2">
    <name type="scientific">Deinococcus multiflagellatus</name>
    <dbReference type="NCBI Taxonomy" id="1656887"/>
    <lineage>
        <taxon>Bacteria</taxon>
        <taxon>Thermotogati</taxon>
        <taxon>Deinococcota</taxon>
        <taxon>Deinococci</taxon>
        <taxon>Deinococcales</taxon>
        <taxon>Deinococcaceae</taxon>
        <taxon>Deinococcus</taxon>
    </lineage>
</organism>
<evidence type="ECO:0008006" key="3">
    <source>
        <dbReference type="Google" id="ProtNLM"/>
    </source>
</evidence>